<accession>A0A5J5AI46</accession>
<dbReference type="AlphaFoldDB" id="A0A5J5AI46"/>
<dbReference type="FunFam" id="3.40.50.1820:FF:000119">
    <property type="entry name" value="Alpha/beta hydrolase family protein"/>
    <property type="match status" value="1"/>
</dbReference>
<evidence type="ECO:0000313" key="2">
    <source>
        <dbReference type="EMBL" id="KAA8529107.1"/>
    </source>
</evidence>
<keyword evidence="3" id="KW-1185">Reference proteome</keyword>
<dbReference type="SUPFAM" id="SSF53474">
    <property type="entry name" value="alpha/beta-Hydrolases"/>
    <property type="match status" value="1"/>
</dbReference>
<evidence type="ECO:0000313" key="3">
    <source>
        <dbReference type="Proteomes" id="UP000325577"/>
    </source>
</evidence>
<name>A0A5J5AI46_9ASTE</name>
<dbReference type="Proteomes" id="UP000325577">
    <property type="component" value="Linkage Group LG20"/>
</dbReference>
<organism evidence="2 3">
    <name type="scientific">Nyssa sinensis</name>
    <dbReference type="NCBI Taxonomy" id="561372"/>
    <lineage>
        <taxon>Eukaryota</taxon>
        <taxon>Viridiplantae</taxon>
        <taxon>Streptophyta</taxon>
        <taxon>Embryophyta</taxon>
        <taxon>Tracheophyta</taxon>
        <taxon>Spermatophyta</taxon>
        <taxon>Magnoliopsida</taxon>
        <taxon>eudicotyledons</taxon>
        <taxon>Gunneridae</taxon>
        <taxon>Pentapetalae</taxon>
        <taxon>asterids</taxon>
        <taxon>Cornales</taxon>
        <taxon>Nyssaceae</taxon>
        <taxon>Nyssa</taxon>
    </lineage>
</organism>
<keyword evidence="1" id="KW-0378">Hydrolase</keyword>
<dbReference type="InterPro" id="IPR002471">
    <property type="entry name" value="Pept_S9_AS"/>
</dbReference>
<dbReference type="GO" id="GO:0004252">
    <property type="term" value="F:serine-type endopeptidase activity"/>
    <property type="evidence" value="ECO:0007669"/>
    <property type="project" value="InterPro"/>
</dbReference>
<evidence type="ECO:0000256" key="1">
    <source>
        <dbReference type="ARBA" id="ARBA00022801"/>
    </source>
</evidence>
<dbReference type="PIRSF" id="PIRSF031088">
    <property type="entry name" value="UCP031088_abhydr"/>
    <property type="match status" value="1"/>
</dbReference>
<evidence type="ECO:0008006" key="4">
    <source>
        <dbReference type="Google" id="ProtNLM"/>
    </source>
</evidence>
<dbReference type="PROSITE" id="PS00708">
    <property type="entry name" value="PRO_ENDOPEP_SER"/>
    <property type="match status" value="1"/>
</dbReference>
<dbReference type="InterPro" id="IPR016969">
    <property type="entry name" value="UCP031088_abhydr"/>
</dbReference>
<reference evidence="2 3" key="1">
    <citation type="submission" date="2019-09" db="EMBL/GenBank/DDBJ databases">
        <title>A chromosome-level genome assembly of the Chinese tupelo Nyssa sinensis.</title>
        <authorList>
            <person name="Yang X."/>
            <person name="Kang M."/>
            <person name="Yang Y."/>
            <person name="Xiong H."/>
            <person name="Wang M."/>
            <person name="Zhang Z."/>
            <person name="Wang Z."/>
            <person name="Wu H."/>
            <person name="Ma T."/>
            <person name="Liu J."/>
            <person name="Xi Z."/>
        </authorList>
    </citation>
    <scope>NUCLEOTIDE SEQUENCE [LARGE SCALE GENOMIC DNA]</scope>
    <source>
        <strain evidence="2">J267</strain>
        <tissue evidence="2">Leaf</tissue>
    </source>
</reference>
<gene>
    <name evidence="2" type="ORF">F0562_034094</name>
</gene>
<dbReference type="GO" id="GO:0006508">
    <property type="term" value="P:proteolysis"/>
    <property type="evidence" value="ECO:0007669"/>
    <property type="project" value="InterPro"/>
</dbReference>
<dbReference type="Gene3D" id="3.40.50.1820">
    <property type="entry name" value="alpha/beta hydrolase"/>
    <property type="match status" value="2"/>
</dbReference>
<dbReference type="EMBL" id="CM018044">
    <property type="protein sequence ID" value="KAA8529107.1"/>
    <property type="molecule type" value="Genomic_DNA"/>
</dbReference>
<sequence length="508" mass="55480">MAAMIQSDIRSALQIASNLCHFNPKLSLSRGVAAFRSPPRALRLTASATVRAFSTNESEIEGAAEKVLNKPPICTADELHYVSVSNSGWRLALWRYNPSPQAPPRNHPLLLLSGVGTNAIGYDLSPGSSFARYMCGQGFDTWVLEVRGAGLSMQGSDSKEIEQSAHAISEEIEAAAETVTDGVFSAEHQSINSPNAKAESEVSIVRGDPTGIATVWDESRLFERFNEIRGKLLSLLEARQNSAVASQIRDLSQKLVNIIEEGQRSVSPQLADLQERFSTTIEDFQKQLDLIVKYNWDFDNYLEEDIPAAMEYIKEQGKPKDGKLLAIGHSMGGILLYAMLSRRGFEGRDPGLAAVVTLASSLDYTSSNSSLKLLLPLADPAQALNVPVVPLGALLAAAYPLSSRSPYALSWLNSLISAEDMMHPELLKKLVLNNFCTIPAKLILQLTMAFREGGLCDRSGKFFYKDHLYESNVPVLALAGDRDLICPPEAVYGMFQLEIINICTSNGI</sequence>
<dbReference type="OrthoDB" id="9974421at2759"/>
<protein>
    <recommendedName>
        <fullName evidence="4">AB hydrolase-1 domain-containing protein</fullName>
    </recommendedName>
</protein>
<dbReference type="PANTHER" id="PTHR11005">
    <property type="entry name" value="LYSOSOMAL ACID LIPASE-RELATED"/>
    <property type="match status" value="1"/>
</dbReference>
<proteinExistence type="predicted"/>
<dbReference type="InterPro" id="IPR029058">
    <property type="entry name" value="AB_hydrolase_fold"/>
</dbReference>